<accession>A0A5C6AUZ6</accession>
<name>A0A5C6AUZ6_9BACT</name>
<dbReference type="OrthoDB" id="9841787at2"/>
<protein>
    <submittedName>
        <fullName evidence="1">Uncharacterized protein</fullName>
    </submittedName>
</protein>
<dbReference type="AlphaFoldDB" id="A0A5C6AUZ6"/>
<sequence length="155" mass="17426">MPKLELSTQQKAELLYKSKTQKRSEQKQYLESLGGDGSAGELDSILSLACHDADAMRLASALHQKWIESLPSEVESIRYEVSQAVSFFLHSLIAGDFGPDDSRDGRSAVFLRDPYVVARTTEIFIQRLLIDRDGMVTNHDEAEKHAVDYLQDQLP</sequence>
<dbReference type="Proteomes" id="UP000320176">
    <property type="component" value="Unassembled WGS sequence"/>
</dbReference>
<proteinExistence type="predicted"/>
<dbReference type="EMBL" id="SJPN01000004">
    <property type="protein sequence ID" value="TWU02896.1"/>
    <property type="molecule type" value="Genomic_DNA"/>
</dbReference>
<keyword evidence="2" id="KW-1185">Reference proteome</keyword>
<comment type="caution">
    <text evidence="1">The sequence shown here is derived from an EMBL/GenBank/DDBJ whole genome shotgun (WGS) entry which is preliminary data.</text>
</comment>
<evidence type="ECO:0000313" key="2">
    <source>
        <dbReference type="Proteomes" id="UP000320176"/>
    </source>
</evidence>
<organism evidence="1 2">
    <name type="scientific">Stieleria varia</name>
    <dbReference type="NCBI Taxonomy" id="2528005"/>
    <lineage>
        <taxon>Bacteria</taxon>
        <taxon>Pseudomonadati</taxon>
        <taxon>Planctomycetota</taxon>
        <taxon>Planctomycetia</taxon>
        <taxon>Pirellulales</taxon>
        <taxon>Pirellulaceae</taxon>
        <taxon>Stieleria</taxon>
    </lineage>
</organism>
<evidence type="ECO:0000313" key="1">
    <source>
        <dbReference type="EMBL" id="TWU02896.1"/>
    </source>
</evidence>
<gene>
    <name evidence="1" type="ORF">Pla52n_39840</name>
</gene>
<reference evidence="1 2" key="1">
    <citation type="submission" date="2019-02" db="EMBL/GenBank/DDBJ databases">
        <title>Deep-cultivation of Planctomycetes and their phenomic and genomic characterization uncovers novel biology.</title>
        <authorList>
            <person name="Wiegand S."/>
            <person name="Jogler M."/>
            <person name="Boedeker C."/>
            <person name="Pinto D."/>
            <person name="Vollmers J."/>
            <person name="Rivas-Marin E."/>
            <person name="Kohn T."/>
            <person name="Peeters S.H."/>
            <person name="Heuer A."/>
            <person name="Rast P."/>
            <person name="Oberbeckmann S."/>
            <person name="Bunk B."/>
            <person name="Jeske O."/>
            <person name="Meyerdierks A."/>
            <person name="Storesund J.E."/>
            <person name="Kallscheuer N."/>
            <person name="Luecker S."/>
            <person name="Lage O.M."/>
            <person name="Pohl T."/>
            <person name="Merkel B.J."/>
            <person name="Hornburger P."/>
            <person name="Mueller R.-W."/>
            <person name="Bruemmer F."/>
            <person name="Labrenz M."/>
            <person name="Spormann A.M."/>
            <person name="Op Den Camp H."/>
            <person name="Overmann J."/>
            <person name="Amann R."/>
            <person name="Jetten M.S.M."/>
            <person name="Mascher T."/>
            <person name="Medema M.H."/>
            <person name="Devos D.P."/>
            <person name="Kaster A.-K."/>
            <person name="Ovreas L."/>
            <person name="Rohde M."/>
            <person name="Galperin M.Y."/>
            <person name="Jogler C."/>
        </authorList>
    </citation>
    <scope>NUCLEOTIDE SEQUENCE [LARGE SCALE GENOMIC DNA]</scope>
    <source>
        <strain evidence="1 2">Pla52n</strain>
    </source>
</reference>
<dbReference type="RefSeq" id="WP_146521134.1">
    <property type="nucleotide sequence ID" value="NZ_CP151726.1"/>
</dbReference>